<dbReference type="AlphaFoldDB" id="A0A8H8D960"/>
<dbReference type="GO" id="GO:0015914">
    <property type="term" value="P:phospholipid transport"/>
    <property type="evidence" value="ECO:0007669"/>
    <property type="project" value="TreeGrafter"/>
</dbReference>
<keyword evidence="5 6" id="KW-0472">Membrane</keyword>
<evidence type="ECO:0000256" key="3">
    <source>
        <dbReference type="ARBA" id="ARBA00022787"/>
    </source>
</evidence>
<evidence type="ECO:0000313" key="9">
    <source>
        <dbReference type="Proteomes" id="UP000669133"/>
    </source>
</evidence>
<keyword evidence="3 6" id="KW-1000">Mitochondrion outer membrane</keyword>
<proteinExistence type="inferred from homology"/>
<protein>
    <recommendedName>
        <fullName evidence="6">Mitochondrial distribution and morphology protein 10</fullName>
    </recommendedName>
    <alternativeName>
        <fullName evidence="6">Mitochondrial inheritance component MDM10</fullName>
    </alternativeName>
</protein>
<keyword evidence="4 6" id="KW-0496">Mitochondrion</keyword>
<keyword evidence="9" id="KW-1185">Reference proteome</keyword>
<dbReference type="GO" id="GO:0051654">
    <property type="term" value="P:establishment of mitochondrion localization"/>
    <property type="evidence" value="ECO:0007669"/>
    <property type="project" value="TreeGrafter"/>
</dbReference>
<dbReference type="InterPro" id="IPR016712">
    <property type="entry name" value="Rbsml_bS1m-like"/>
</dbReference>
<comment type="function">
    <text evidence="6">Component of the ERMES/MDM complex, which serves as a molecular tether to connect the endoplasmic reticulum and mitochondria. Components of this complex are involved in the control of mitochondrial shape and protein biogenesis and may function in phospholipid exchange. MDM10 is involved in the late assembly steps of the general translocase of the mitochondrial outer membrane (TOM complex). Functions in the TOM40-specific route of the assembly of outer membrane beta-barrel proteins, including the association of TOM40 with the receptor TOM22 and small TOM proteins. Can associate with the SAM(core) complex as well as the MDM12-MMM1 complex, both involved in late steps of the major beta-barrel assembly pathway, that is responsible for biogenesis of all outer membrane beta-barrel proteins. May act as a switch that shuttles between both complexes and channels precursor proteins into the TOM40-specific pathway. Plays a role in mitochondrial morphology and in the inheritance of mitochondria.</text>
</comment>
<comment type="subunit">
    <text evidence="6">Component of the ER-mitochondria encounter structure (ERMES) or MDM complex, composed of MMM1, MDM10, MDM12 and MDM34. Associates with the mitochondrial outer membrane sorting assembly machinery SAM(core) complex.</text>
</comment>
<keyword evidence="2 6" id="KW-0812">Transmembrane</keyword>
<evidence type="ECO:0000256" key="7">
    <source>
        <dbReference type="SAM" id="MobiDB-lite"/>
    </source>
</evidence>
<evidence type="ECO:0000256" key="6">
    <source>
        <dbReference type="HAMAP-Rule" id="MF_03102"/>
    </source>
</evidence>
<dbReference type="HAMAP" id="MF_03102">
    <property type="entry name" value="Mdm10"/>
    <property type="match status" value="1"/>
</dbReference>
<gene>
    <name evidence="6" type="primary">MDM10</name>
    <name evidence="8" type="ORF">I9W82_004997</name>
</gene>
<dbReference type="GO" id="GO:0045040">
    <property type="term" value="P:protein insertion into mitochondrial outer membrane"/>
    <property type="evidence" value="ECO:0007669"/>
    <property type="project" value="UniProtKB-UniRule"/>
</dbReference>
<dbReference type="GO" id="GO:1990456">
    <property type="term" value="P:mitochondrion-endoplasmic reticulum membrane tethering"/>
    <property type="evidence" value="ECO:0007669"/>
    <property type="project" value="UniProtKB-UniRule"/>
</dbReference>
<feature type="compositionally biased region" description="Basic and acidic residues" evidence="7">
    <location>
        <begin position="643"/>
        <end position="655"/>
    </location>
</feature>
<sequence length="797" mass="89285">MYTYMEYLQKCFYKTTNWNEDNIFSNINATSEAILNFPIPNGLKLDSSSKSSDYSASSFTLSNFHQINGSLAYLYSSKALSNTMGTKDISLQDAIAGFRIIEPTMNQKHERTKTNNHSNKKSLLLYGRMYFPGSSLEAMIIKRISENTQLLIKCVSHPQLEKNGTVIVYLQNNTAKYSREIIYSTNESLIGMRCLYNWGTTISKTINPQLVPKFENSVVSLGTELWFAARTMSPGLSSALRYSTRSTSTGKPLTMTLAVNPILGHVSSTYTVKTSVASTFCSKYDFNFFSYASNLSLGFELYSYARKKKSPQPAIVNVEDEEPIHKLNQDGTRRIRRGSYNSRNRTHFEPHIRDHDSVEPSYHKTAVNTPHHNGSGAVTTAFQNLVNESDFSSVLKVSTSLKDSSVRLLWEGRLRDFLVSTGARVSWNPTTNAPEVNKLGITLSVFKKYSSMSTSRELFDLVRNSRLAQVAKPHSKKIRGQSNIPTHQTIFTPSSSAYRSNYGLKTALPSKIGKSHISFNDVDNYKGMPDVEKNSGHHYTQLMFQELGMPLKNHFTPQNPLFPHPSNKSSKSAREGSLTNLLNLDSRANTESVIKVLNNNPKLYQNFRNYIATNHPKVLLTNTPQSEIIALVKDFLKNSQQVSKKENTVHDRSRGDTYNIQGTGGFSYNQRGRLQNTPNGIRNNTVTTGRIVGTKEAAIGGFVANVIDRSIALQTNYAKNFPGKHYRQFTMPFKVNEAEISEDGSIRLFAEGIKTGNWSDADERYPTSGSSFANSSERVKADDESLESLLNLILPSK</sequence>
<evidence type="ECO:0000256" key="4">
    <source>
        <dbReference type="ARBA" id="ARBA00023128"/>
    </source>
</evidence>
<dbReference type="GO" id="GO:0001401">
    <property type="term" value="C:SAM complex"/>
    <property type="evidence" value="ECO:0007669"/>
    <property type="project" value="TreeGrafter"/>
</dbReference>
<dbReference type="PANTHER" id="PTHR28035:SF1">
    <property type="entry name" value="MITOCHONDRIAL DISTRIBUTION AND MORPHOLOGY PROTEIN 10"/>
    <property type="match status" value="1"/>
</dbReference>
<reference evidence="8 9" key="1">
    <citation type="submission" date="2020-12" db="EMBL/GenBank/DDBJ databases">
        <title>Effect of drift, selection, and recombination on the evolution of hybrid genomes in Candida yeast pathogens.</title>
        <authorList>
            <person name="Mixao V."/>
            <person name="Ksiezopolska E."/>
            <person name="Saus E."/>
            <person name="Boekhout T."/>
            <person name="Gacser A."/>
            <person name="Gabaldon T."/>
        </authorList>
    </citation>
    <scope>NUCLEOTIDE SEQUENCE [LARGE SCALE GENOMIC DNA]</scope>
    <source>
        <strain evidence="8 9">BP57</strain>
    </source>
</reference>
<evidence type="ECO:0000256" key="2">
    <source>
        <dbReference type="ARBA" id="ARBA00022692"/>
    </source>
</evidence>
<evidence type="ECO:0000256" key="5">
    <source>
        <dbReference type="ARBA" id="ARBA00023136"/>
    </source>
</evidence>
<comment type="subcellular location">
    <subcellularLocation>
        <location evidence="6">Mitochondrion outer membrane</location>
        <topology evidence="6">Multi-pass membrane protein</topology>
    </subcellularLocation>
    <text evidence="6">The ERMES/MDM complex localizes to a few discrete foci (around 10 per single cell), that represent mitochondria-endoplasmic reticulum junctions. These foci are often found next to mtDNA nucleoids.</text>
</comment>
<dbReference type="OrthoDB" id="2103793at2759"/>
<dbReference type="EMBL" id="JAEOAQ010000007">
    <property type="protein sequence ID" value="KAG5417364.1"/>
    <property type="molecule type" value="Genomic_DNA"/>
</dbReference>
<dbReference type="Pfam" id="PF11709">
    <property type="entry name" value="Mit_ribos_Mrp51"/>
    <property type="match status" value="1"/>
</dbReference>
<evidence type="ECO:0000313" key="8">
    <source>
        <dbReference type="EMBL" id="KAG5417364.1"/>
    </source>
</evidence>
<dbReference type="InterPro" id="IPR027539">
    <property type="entry name" value="Mdm10"/>
</dbReference>
<feature type="region of interest" description="Disordered" evidence="7">
    <location>
        <begin position="643"/>
        <end position="682"/>
    </location>
</feature>
<dbReference type="Pfam" id="PF12519">
    <property type="entry name" value="MDM10"/>
    <property type="match status" value="1"/>
</dbReference>
<dbReference type="Proteomes" id="UP000669133">
    <property type="component" value="Unassembled WGS sequence"/>
</dbReference>
<comment type="caution">
    <text evidence="8">The sequence shown here is derived from an EMBL/GenBank/DDBJ whole genome shotgun (WGS) entry which is preliminary data.</text>
</comment>
<organism evidence="8 9">
    <name type="scientific">Candida metapsilosis</name>
    <dbReference type="NCBI Taxonomy" id="273372"/>
    <lineage>
        <taxon>Eukaryota</taxon>
        <taxon>Fungi</taxon>
        <taxon>Dikarya</taxon>
        <taxon>Ascomycota</taxon>
        <taxon>Saccharomycotina</taxon>
        <taxon>Pichiomycetes</taxon>
        <taxon>Debaryomycetaceae</taxon>
        <taxon>Candida/Lodderomyces clade</taxon>
        <taxon>Candida</taxon>
    </lineage>
</organism>
<name>A0A8H8D960_9ASCO</name>
<dbReference type="GO" id="GO:0032865">
    <property type="term" value="C:ERMES complex"/>
    <property type="evidence" value="ECO:0007669"/>
    <property type="project" value="UniProtKB-UniRule"/>
</dbReference>
<comment type="similarity">
    <text evidence="6">Belongs to the MDM10 family.</text>
</comment>
<keyword evidence="1 6" id="KW-1134">Transmembrane beta strand</keyword>
<comment type="domain">
    <text evidence="6">Lacks alpha-helical transmembrane segments, suggesting that it resides in the membrane via beta-sheet conformations similar to those predicted for other outer membrane proteins and porin.</text>
</comment>
<evidence type="ECO:0000256" key="1">
    <source>
        <dbReference type="ARBA" id="ARBA00022452"/>
    </source>
</evidence>
<dbReference type="PANTHER" id="PTHR28035">
    <property type="entry name" value="MITOCHONDRIAL DISTRIBUTION AND MORPHOLOGY PROTEIN 10"/>
    <property type="match status" value="1"/>
</dbReference>
<dbReference type="GO" id="GO:0070096">
    <property type="term" value="P:mitochondrial outer membrane translocase complex assembly"/>
    <property type="evidence" value="ECO:0007669"/>
    <property type="project" value="UniProtKB-UniRule"/>
</dbReference>
<feature type="compositionally biased region" description="Polar residues" evidence="7">
    <location>
        <begin position="656"/>
        <end position="682"/>
    </location>
</feature>
<accession>A0A8H8D960</accession>